<comment type="caution">
    <text evidence="2">The sequence shown here is derived from an EMBL/GenBank/DDBJ whole genome shotgun (WGS) entry which is preliminary data.</text>
</comment>
<feature type="compositionally biased region" description="Basic and acidic residues" evidence="1">
    <location>
        <begin position="23"/>
        <end position="32"/>
    </location>
</feature>
<gene>
    <name evidence="2" type="ORF">OVA965_LOCUS32254</name>
    <name evidence="3" type="ORF">TMI583_LOCUS33110</name>
</gene>
<name>A0A8S2F9F3_9BILA</name>
<evidence type="ECO:0000313" key="2">
    <source>
        <dbReference type="EMBL" id="CAF1384206.1"/>
    </source>
</evidence>
<accession>A0A8S2F9F3</accession>
<proteinExistence type="predicted"/>
<feature type="region of interest" description="Disordered" evidence="1">
    <location>
        <begin position="23"/>
        <end position="84"/>
    </location>
</feature>
<dbReference type="AlphaFoldDB" id="A0A8S2F9F3"/>
<protein>
    <submittedName>
        <fullName evidence="2">Uncharacterized protein</fullName>
    </submittedName>
</protein>
<reference evidence="2" key="1">
    <citation type="submission" date="2021-02" db="EMBL/GenBank/DDBJ databases">
        <authorList>
            <person name="Nowell W R."/>
        </authorList>
    </citation>
    <scope>NUCLEOTIDE SEQUENCE</scope>
</reference>
<evidence type="ECO:0000256" key="1">
    <source>
        <dbReference type="SAM" id="MobiDB-lite"/>
    </source>
</evidence>
<dbReference type="Proteomes" id="UP000682733">
    <property type="component" value="Unassembled WGS sequence"/>
</dbReference>
<dbReference type="EMBL" id="CAJOBA010046689">
    <property type="protein sequence ID" value="CAF4192415.1"/>
    <property type="molecule type" value="Genomic_DNA"/>
</dbReference>
<dbReference type="Proteomes" id="UP000677228">
    <property type="component" value="Unassembled WGS sequence"/>
</dbReference>
<evidence type="ECO:0000313" key="4">
    <source>
        <dbReference type="Proteomes" id="UP000677228"/>
    </source>
</evidence>
<dbReference type="EMBL" id="CAJNOK010024992">
    <property type="protein sequence ID" value="CAF1384206.1"/>
    <property type="molecule type" value="Genomic_DNA"/>
</dbReference>
<sequence>MMAVSIMRNKSDVSVWEKLPDEEYEVKEHDSSQEDEDNYLFQSTDDSYDAEEESYGTSNARMSTVRDTRNDVPIQQNRSKSKDRQHTIVQQLSFVTVDQKAVTIIVNDNEEVNGISYAEEYLKLNTSDLPSNLMQYHFGLSFSQRSFPQQQRIDLAQLCSCLQFTKKNRPFWIMFKPPLQFYDSRLAYELERQTDPKVVRRQAIHRLRFQSQTIKLELNYGALLSMDHYNYSPSFTRNNTKSKWTFAFFDRKIDLEITESGSKTKKCILRENIDHTAIFHLNNEGFILYVCQKCNMAEYEIQTQQR</sequence>
<organism evidence="2 4">
    <name type="scientific">Didymodactylos carnosus</name>
    <dbReference type="NCBI Taxonomy" id="1234261"/>
    <lineage>
        <taxon>Eukaryota</taxon>
        <taxon>Metazoa</taxon>
        <taxon>Spiralia</taxon>
        <taxon>Gnathifera</taxon>
        <taxon>Rotifera</taxon>
        <taxon>Eurotatoria</taxon>
        <taxon>Bdelloidea</taxon>
        <taxon>Philodinida</taxon>
        <taxon>Philodinidae</taxon>
        <taxon>Didymodactylos</taxon>
    </lineage>
</organism>
<feature type="non-terminal residue" evidence="2">
    <location>
        <position position="1"/>
    </location>
</feature>
<evidence type="ECO:0000313" key="3">
    <source>
        <dbReference type="EMBL" id="CAF4192415.1"/>
    </source>
</evidence>